<evidence type="ECO:0000256" key="1">
    <source>
        <dbReference type="SAM" id="MobiDB-lite"/>
    </source>
</evidence>
<feature type="compositionally biased region" description="Polar residues" evidence="1">
    <location>
        <begin position="406"/>
        <end position="420"/>
    </location>
</feature>
<proteinExistence type="predicted"/>
<reference evidence="2" key="1">
    <citation type="journal article" date="2019" name="J. ISSAAS">
        <title>Identification of 'Missing Link' Families of Small DNA Tumor Viruses.</title>
        <authorList>
            <person name="Welch N.L."/>
            <person name="Tisza M.J."/>
            <person name="Belford A."/>
            <person name="Pastrana D.V."/>
            <person name="Pang Y.-Y.S."/>
            <person name="Schiller J.T."/>
            <person name="An P."/>
            <person name="Cantalupo P.G."/>
            <person name="Pipas J.M."/>
            <person name="Koda S."/>
            <person name="Subramaniam K."/>
            <person name="Waltzek T.B."/>
            <person name="Bian C."/>
            <person name="Shi Q."/>
            <person name="Ruan Z."/>
            <person name="Ng T.F.-F."/>
            <person name="Starrett G.J."/>
            <person name="Buck C.B."/>
        </authorList>
    </citation>
    <scope>NUCLEOTIDE SEQUENCE</scope>
    <source>
        <strain evidence="2">4065</strain>
    </source>
</reference>
<feature type="compositionally biased region" description="Polar residues" evidence="1">
    <location>
        <begin position="493"/>
        <end position="502"/>
    </location>
</feature>
<feature type="compositionally biased region" description="Pro residues" evidence="1">
    <location>
        <begin position="384"/>
        <end position="403"/>
    </location>
</feature>
<name>A0A5H3CIS5_9VIRU</name>
<feature type="region of interest" description="Disordered" evidence="1">
    <location>
        <begin position="319"/>
        <end position="457"/>
    </location>
</feature>
<feature type="region of interest" description="Disordered" evidence="1">
    <location>
        <begin position="493"/>
        <end position="542"/>
    </location>
</feature>
<sequence length="579" mass="64573">MFSDVLLYNCFLGMVVRKRNKRTKKKVPKKKIKSEPTERVLRSKVRKSHAIVKREVTVRAKKRARPRVNVITNTSATSNPNVNVQLHVPQPNYQALEPVKPKREQVKKAPIVTESPSFFQRALQRVGQIAIPAAASTTLGLLGVPTPISGVISNVISNYANQEQNAEPAQPLEPPDPGYGFMNFAKSLVPALSVFGLVNKLRGGAYDAYTGTGHHVHRLQRSSRVIMSRSPRHRKRRLAHRPNVNYLRNQGAYSVTAVPLLSQLIRLGLQHQRRNTAPPPDPRELQIDAQNQMYMNRDDPTPQVQLETEYQDHMLAMPEHEQEEEDDYQTPLARSPLPLDYSVRQRPVSPTPMSATNRPRGQQDDDDDEVMMLTRQMGVRSPDPGYPPSPPNILMPPPPPPLPSFNRVTSPTPYDLSSSPIPFPDPPPPMPPPPPPPPAPPAMFDDDVSGPSDPLASLKDLIPGVTLKKVPEKAPKAVDPSAQLLQEIRSFRTLRSTPISTETKPDTDPPLLRDIKSFKSSSLRRVKRAPSPTPSVRSTSSDNYLVNLFENAFEKRRSAMAPDSDDDDDQLPGPSDEWL</sequence>
<dbReference type="Proteomes" id="UP001237034">
    <property type="component" value="Segment"/>
</dbReference>
<feature type="compositionally biased region" description="Polar residues" evidence="1">
    <location>
        <begin position="351"/>
        <end position="360"/>
    </location>
</feature>
<accession>A0A5H3CIS5</accession>
<feature type="compositionally biased region" description="Basic and acidic residues" evidence="1">
    <location>
        <begin position="503"/>
        <end position="517"/>
    </location>
</feature>
<evidence type="ECO:0000313" key="3">
    <source>
        <dbReference type="Proteomes" id="UP001237034"/>
    </source>
</evidence>
<feature type="region of interest" description="Disordered" evidence="1">
    <location>
        <begin position="556"/>
        <end position="579"/>
    </location>
</feature>
<feature type="compositionally biased region" description="Pro residues" evidence="1">
    <location>
        <begin position="421"/>
        <end position="441"/>
    </location>
</feature>
<dbReference type="EMBL" id="BK010891">
    <property type="protein sequence ID" value="DAC80303.1"/>
    <property type="molecule type" value="Genomic_DNA"/>
</dbReference>
<reference evidence="2" key="2">
    <citation type="submission" date="2019-07" db="EMBL/GenBank/DDBJ databases">
        <authorList>
            <person name="Buck C."/>
            <person name="Tisza M."/>
        </authorList>
    </citation>
    <scope>NUCLEOTIDE SEQUENCE</scope>
    <source>
        <strain evidence="2">4065</strain>
    </source>
</reference>
<evidence type="ECO:0000313" key="2">
    <source>
        <dbReference type="EMBL" id="DAC80303.1"/>
    </source>
</evidence>
<organism evidence="2 3">
    <name type="scientific">Tilapia adomavirus 1</name>
    <dbReference type="NCBI Taxonomy" id="2597803"/>
    <lineage>
        <taxon>Viruses</taxon>
        <taxon>Adomaviruses</taxon>
    </lineage>
</organism>
<protein>
    <submittedName>
        <fullName evidence="2">LO2-3</fullName>
    </submittedName>
</protein>